<dbReference type="InParanoid" id="Q0UZF6"/>
<organism evidence="2 3">
    <name type="scientific">Phaeosphaeria nodorum (strain SN15 / ATCC MYA-4574 / FGSC 10173)</name>
    <name type="common">Glume blotch fungus</name>
    <name type="synonym">Parastagonospora nodorum</name>
    <dbReference type="NCBI Taxonomy" id="321614"/>
    <lineage>
        <taxon>Eukaryota</taxon>
        <taxon>Fungi</taxon>
        <taxon>Dikarya</taxon>
        <taxon>Ascomycota</taxon>
        <taxon>Pezizomycotina</taxon>
        <taxon>Dothideomycetes</taxon>
        <taxon>Pleosporomycetidae</taxon>
        <taxon>Pleosporales</taxon>
        <taxon>Pleosporineae</taxon>
        <taxon>Phaeosphaeriaceae</taxon>
        <taxon>Parastagonospora</taxon>
    </lineage>
</organism>
<accession>Q0UZF6</accession>
<dbReference type="AlphaFoldDB" id="Q0UZF6"/>
<dbReference type="EMBL" id="CH445328">
    <property type="protein sequence ID" value="EAT89589.1"/>
    <property type="molecule type" value="Genomic_DNA"/>
</dbReference>
<evidence type="ECO:0000256" key="1">
    <source>
        <dbReference type="SAM" id="MobiDB-lite"/>
    </source>
</evidence>
<dbReference type="RefSeq" id="XP_001793451.1">
    <property type="nucleotide sequence ID" value="XM_001793399.1"/>
</dbReference>
<sequence length="76" mass="8806">MDDKLAAVYRYYFISQFPWTLQESTMQKLSIGQRKRPASNHNSTEEDDRRSADIFPDEFIVGVLEPTHRSVVLEGS</sequence>
<protein>
    <submittedName>
        <fullName evidence="2">Uncharacterized protein</fullName>
    </submittedName>
</protein>
<gene>
    <name evidence="2" type="ORF">SNOG_02858</name>
</gene>
<dbReference type="Proteomes" id="UP000001055">
    <property type="component" value="Unassembled WGS sequence"/>
</dbReference>
<evidence type="ECO:0000313" key="2">
    <source>
        <dbReference type="EMBL" id="EAT89589.1"/>
    </source>
</evidence>
<reference evidence="3" key="1">
    <citation type="journal article" date="2007" name="Plant Cell">
        <title>Dothideomycete-plant interactions illuminated by genome sequencing and EST analysis of the wheat pathogen Stagonospora nodorum.</title>
        <authorList>
            <person name="Hane J.K."/>
            <person name="Lowe R.G."/>
            <person name="Solomon P.S."/>
            <person name="Tan K.C."/>
            <person name="Schoch C.L."/>
            <person name="Spatafora J.W."/>
            <person name="Crous P.W."/>
            <person name="Kodira C."/>
            <person name="Birren B.W."/>
            <person name="Galagan J.E."/>
            <person name="Torriani S.F."/>
            <person name="McDonald B.A."/>
            <person name="Oliver R.P."/>
        </authorList>
    </citation>
    <scope>NUCLEOTIDE SEQUENCE [LARGE SCALE GENOMIC DNA]</scope>
    <source>
        <strain evidence="3">SN15 / ATCC MYA-4574 / FGSC 10173</strain>
    </source>
</reference>
<evidence type="ECO:0000313" key="3">
    <source>
        <dbReference type="Proteomes" id="UP000001055"/>
    </source>
</evidence>
<feature type="region of interest" description="Disordered" evidence="1">
    <location>
        <begin position="30"/>
        <end position="53"/>
    </location>
</feature>
<dbReference type="GeneID" id="5970308"/>
<proteinExistence type="predicted"/>
<feature type="compositionally biased region" description="Basic and acidic residues" evidence="1">
    <location>
        <begin position="43"/>
        <end position="52"/>
    </location>
</feature>
<dbReference type="KEGG" id="pno:SNOG_02858"/>
<name>Q0UZF6_PHANO</name>